<dbReference type="Gene3D" id="3.40.50.80">
    <property type="entry name" value="Nucleotide-binding domain of ferredoxin-NADP reductase (FNR) module"/>
    <property type="match status" value="1"/>
</dbReference>
<evidence type="ECO:0000256" key="3">
    <source>
        <dbReference type="ARBA" id="ARBA00022714"/>
    </source>
</evidence>
<dbReference type="Gene3D" id="2.40.30.10">
    <property type="entry name" value="Translation factors"/>
    <property type="match status" value="1"/>
</dbReference>
<keyword evidence="7" id="KW-0408">Iron</keyword>
<protein>
    <submittedName>
        <fullName evidence="13">FAD-binding oxidoreductase</fullName>
    </submittedName>
</protein>
<dbReference type="PROSITE" id="PS00197">
    <property type="entry name" value="2FE2S_FER_1"/>
    <property type="match status" value="1"/>
</dbReference>
<keyword evidence="4" id="KW-0479">Metal-binding</keyword>
<keyword evidence="6" id="KW-0560">Oxidoreductase</keyword>
<dbReference type="PRINTS" id="PR00371">
    <property type="entry name" value="FPNCR"/>
</dbReference>
<evidence type="ECO:0000256" key="6">
    <source>
        <dbReference type="ARBA" id="ARBA00023002"/>
    </source>
</evidence>
<dbReference type="InterPro" id="IPR012675">
    <property type="entry name" value="Beta-grasp_dom_sf"/>
</dbReference>
<evidence type="ECO:0000256" key="1">
    <source>
        <dbReference type="ARBA" id="ARBA00001974"/>
    </source>
</evidence>
<dbReference type="PRINTS" id="PR00410">
    <property type="entry name" value="PHEHYDRXLASE"/>
</dbReference>
<accession>A0ABY9TJ54</accession>
<dbReference type="InterPro" id="IPR036010">
    <property type="entry name" value="2Fe-2S_ferredoxin-like_sf"/>
</dbReference>
<dbReference type="InterPro" id="IPR006058">
    <property type="entry name" value="2Fe2S_fd_BS"/>
</dbReference>
<keyword evidence="5" id="KW-0274">FAD</keyword>
<dbReference type="Pfam" id="PF00970">
    <property type="entry name" value="FAD_binding_6"/>
    <property type="match status" value="1"/>
</dbReference>
<keyword evidence="14" id="KW-1185">Reference proteome</keyword>
<dbReference type="SUPFAM" id="SSF52343">
    <property type="entry name" value="Ferredoxin reductase-like, C-terminal NADP-linked domain"/>
    <property type="match status" value="1"/>
</dbReference>
<evidence type="ECO:0000259" key="12">
    <source>
        <dbReference type="PROSITE" id="PS51384"/>
    </source>
</evidence>
<keyword evidence="9" id="KW-0830">Ubiquinone</keyword>
<keyword evidence="3" id="KW-0001">2Fe-2S</keyword>
<dbReference type="PROSITE" id="PS51384">
    <property type="entry name" value="FAD_FR"/>
    <property type="match status" value="1"/>
</dbReference>
<dbReference type="CDD" id="cd00207">
    <property type="entry name" value="fer2"/>
    <property type="match status" value="1"/>
</dbReference>
<dbReference type="InterPro" id="IPR001041">
    <property type="entry name" value="2Fe-2S_ferredoxin-type"/>
</dbReference>
<dbReference type="Gene3D" id="3.10.20.30">
    <property type="match status" value="1"/>
</dbReference>
<evidence type="ECO:0000256" key="8">
    <source>
        <dbReference type="ARBA" id="ARBA00023014"/>
    </source>
</evidence>
<evidence type="ECO:0000256" key="4">
    <source>
        <dbReference type="ARBA" id="ARBA00022723"/>
    </source>
</evidence>
<sequence length="365" mass="40630">MSAKFYPLTIVSVEQLTSDAIQVQFHLPAELMTEFSYKQGQHLTIKTDIEGVEYRRSYSLCSGVVEQELEVAIKCIKGGVFSNFAFANFTVGMTLEVMPPQGHFCTELSPDNEHDYLLIAVGSGITPIISHIQSILAIEPKAKVTLIYGNKSAESIMFYKKLSVIHHYHKSRFQWLNVFSQQTDIAELYKGRINQQKLIDLSAANVVDLARVGDVFLCGPEAMIDELRAAFKDWQFDQQHIHSELFFSLPNRSEKSNSAHNQESQKYNETSSVTVKIDGVKTVYKVPKAGESIIDSVMEQGADLPFACKAGVCATCMAKLISGKIEMDENHVLSAEETNAGMILTCQSHPVTDEVEIDFDADTTP</sequence>
<dbReference type="SUPFAM" id="SSF54292">
    <property type="entry name" value="2Fe-2S ferredoxin-like"/>
    <property type="match status" value="1"/>
</dbReference>
<dbReference type="Pfam" id="PF00175">
    <property type="entry name" value="NAD_binding_1"/>
    <property type="match status" value="1"/>
</dbReference>
<gene>
    <name evidence="13" type="ORF">RI845_01640</name>
</gene>
<reference evidence="14" key="1">
    <citation type="submission" date="2023-09" db="EMBL/GenBank/DDBJ databases">
        <authorList>
            <person name="Li S."/>
            <person name="Li X."/>
            <person name="Zhang C."/>
            <person name="Zhao Z."/>
        </authorList>
    </citation>
    <scope>NUCLEOTIDE SEQUENCE [LARGE SCALE GENOMIC DNA]</scope>
    <source>
        <strain evidence="14">SQ345</strain>
    </source>
</reference>
<evidence type="ECO:0000256" key="7">
    <source>
        <dbReference type="ARBA" id="ARBA00023004"/>
    </source>
</evidence>
<evidence type="ECO:0000256" key="2">
    <source>
        <dbReference type="ARBA" id="ARBA00022630"/>
    </source>
</evidence>
<dbReference type="InterPro" id="IPR039261">
    <property type="entry name" value="FNR_nucleotide-bd"/>
</dbReference>
<dbReference type="InterPro" id="IPR050415">
    <property type="entry name" value="MRET"/>
</dbReference>
<dbReference type="PANTHER" id="PTHR47354:SF8">
    <property type="entry name" value="1,2-PHENYLACETYL-COA EPOXIDASE, SUBUNIT E"/>
    <property type="match status" value="1"/>
</dbReference>
<dbReference type="InterPro" id="IPR001709">
    <property type="entry name" value="Flavoprot_Pyr_Nucl_cyt_Rdtase"/>
</dbReference>
<dbReference type="Proteomes" id="UP001248581">
    <property type="component" value="Chromosome"/>
</dbReference>
<organism evidence="13 14">
    <name type="scientific">Thalassotalea nanhaiensis</name>
    <dbReference type="NCBI Taxonomy" id="3065648"/>
    <lineage>
        <taxon>Bacteria</taxon>
        <taxon>Pseudomonadati</taxon>
        <taxon>Pseudomonadota</taxon>
        <taxon>Gammaproteobacteria</taxon>
        <taxon>Alteromonadales</taxon>
        <taxon>Colwelliaceae</taxon>
        <taxon>Thalassotalea</taxon>
    </lineage>
</organism>
<feature type="domain" description="FAD-binding FR-type" evidence="12">
    <location>
        <begin position="3"/>
        <end position="107"/>
    </location>
</feature>
<keyword evidence="2" id="KW-0285">Flavoprotein</keyword>
<keyword evidence="8" id="KW-0411">Iron-sulfur</keyword>
<evidence type="ECO:0000256" key="5">
    <source>
        <dbReference type="ARBA" id="ARBA00022827"/>
    </source>
</evidence>
<evidence type="ECO:0000256" key="10">
    <source>
        <dbReference type="ARBA" id="ARBA00034078"/>
    </source>
</evidence>
<evidence type="ECO:0000313" key="13">
    <source>
        <dbReference type="EMBL" id="WNC68868.1"/>
    </source>
</evidence>
<dbReference type="InterPro" id="IPR008333">
    <property type="entry name" value="Cbr1-like_FAD-bd_dom"/>
</dbReference>
<feature type="domain" description="2Fe-2S ferredoxin-type" evidence="11">
    <location>
        <begin position="271"/>
        <end position="363"/>
    </location>
</feature>
<proteinExistence type="predicted"/>
<dbReference type="InterPro" id="IPR017927">
    <property type="entry name" value="FAD-bd_FR_type"/>
</dbReference>
<evidence type="ECO:0000259" key="11">
    <source>
        <dbReference type="PROSITE" id="PS51085"/>
    </source>
</evidence>
<dbReference type="InterPro" id="IPR017938">
    <property type="entry name" value="Riboflavin_synthase-like_b-brl"/>
</dbReference>
<dbReference type="PANTHER" id="PTHR47354">
    <property type="entry name" value="NADH OXIDOREDUCTASE HCR"/>
    <property type="match status" value="1"/>
</dbReference>
<comment type="cofactor">
    <cofactor evidence="1">
        <name>FAD</name>
        <dbReference type="ChEBI" id="CHEBI:57692"/>
    </cofactor>
</comment>
<dbReference type="EMBL" id="CP134146">
    <property type="protein sequence ID" value="WNC68868.1"/>
    <property type="molecule type" value="Genomic_DNA"/>
</dbReference>
<dbReference type="PROSITE" id="PS51085">
    <property type="entry name" value="2FE2S_FER_2"/>
    <property type="match status" value="1"/>
</dbReference>
<dbReference type="RefSeq" id="WP_348388022.1">
    <property type="nucleotide sequence ID" value="NZ_CP134146.1"/>
</dbReference>
<dbReference type="Pfam" id="PF00111">
    <property type="entry name" value="Fer2"/>
    <property type="match status" value="1"/>
</dbReference>
<dbReference type="InterPro" id="IPR001433">
    <property type="entry name" value="OxRdtase_FAD/NAD-bd"/>
</dbReference>
<name>A0ABY9TJ54_9GAMM</name>
<dbReference type="CDD" id="cd06214">
    <property type="entry name" value="PA_degradation_oxidoreductase_like"/>
    <property type="match status" value="1"/>
</dbReference>
<comment type="cofactor">
    <cofactor evidence="10">
        <name>[2Fe-2S] cluster</name>
        <dbReference type="ChEBI" id="CHEBI:190135"/>
    </cofactor>
</comment>
<dbReference type="SUPFAM" id="SSF63380">
    <property type="entry name" value="Riboflavin synthase domain-like"/>
    <property type="match status" value="1"/>
</dbReference>
<evidence type="ECO:0000313" key="14">
    <source>
        <dbReference type="Proteomes" id="UP001248581"/>
    </source>
</evidence>
<evidence type="ECO:0000256" key="9">
    <source>
        <dbReference type="ARBA" id="ARBA00023075"/>
    </source>
</evidence>